<evidence type="ECO:0000256" key="1">
    <source>
        <dbReference type="SAM" id="Phobius"/>
    </source>
</evidence>
<keyword evidence="1" id="KW-0472">Membrane</keyword>
<name>A0A1E5Q447_9PROT</name>
<dbReference type="STRING" id="28181.BEN30_01305"/>
<dbReference type="EMBL" id="MCGG01000078">
    <property type="protein sequence ID" value="OEJ64070.1"/>
    <property type="molecule type" value="Genomic_DNA"/>
</dbReference>
<organism evidence="2 3">
    <name type="scientific">Magnetovibrio blakemorei</name>
    <dbReference type="NCBI Taxonomy" id="28181"/>
    <lineage>
        <taxon>Bacteria</taxon>
        <taxon>Pseudomonadati</taxon>
        <taxon>Pseudomonadota</taxon>
        <taxon>Alphaproteobacteria</taxon>
        <taxon>Rhodospirillales</taxon>
        <taxon>Magnetovibrionaceae</taxon>
        <taxon>Magnetovibrio</taxon>
    </lineage>
</organism>
<evidence type="ECO:0008006" key="4">
    <source>
        <dbReference type="Google" id="ProtNLM"/>
    </source>
</evidence>
<accession>A0A1E5Q447</accession>
<keyword evidence="1" id="KW-0812">Transmembrane</keyword>
<protein>
    <recommendedName>
        <fullName evidence="4">Pilus assembly protein</fullName>
    </recommendedName>
</protein>
<evidence type="ECO:0000313" key="2">
    <source>
        <dbReference type="EMBL" id="OEJ64070.1"/>
    </source>
</evidence>
<keyword evidence="3" id="KW-1185">Reference proteome</keyword>
<comment type="caution">
    <text evidence="2">The sequence shown here is derived from an EMBL/GenBank/DDBJ whole genome shotgun (WGS) entry which is preliminary data.</text>
</comment>
<sequence>MKLNRMGTSLKVFLHSSSGATAIEYALIATLICVAIIGALTLFASSMGGMFNYISSAVSPGS</sequence>
<dbReference type="Proteomes" id="UP000095347">
    <property type="component" value="Unassembled WGS sequence"/>
</dbReference>
<gene>
    <name evidence="2" type="ORF">BEN30_01305</name>
</gene>
<dbReference type="InterPro" id="IPR007047">
    <property type="entry name" value="Flp_Fap"/>
</dbReference>
<feature type="transmembrane region" description="Helical" evidence="1">
    <location>
        <begin position="20"/>
        <end position="44"/>
    </location>
</feature>
<reference evidence="3" key="1">
    <citation type="submission" date="2016-07" db="EMBL/GenBank/DDBJ databases">
        <authorList>
            <person name="Florea S."/>
            <person name="Webb J.S."/>
            <person name="Jaromczyk J."/>
            <person name="Schardl C.L."/>
        </authorList>
    </citation>
    <scope>NUCLEOTIDE SEQUENCE [LARGE SCALE GENOMIC DNA]</scope>
    <source>
        <strain evidence="3">MV-1</strain>
    </source>
</reference>
<keyword evidence="1" id="KW-1133">Transmembrane helix</keyword>
<evidence type="ECO:0000313" key="3">
    <source>
        <dbReference type="Proteomes" id="UP000095347"/>
    </source>
</evidence>
<proteinExistence type="predicted"/>
<dbReference type="Pfam" id="PF04964">
    <property type="entry name" value="Flp_Fap"/>
    <property type="match status" value="1"/>
</dbReference>
<dbReference type="AlphaFoldDB" id="A0A1E5Q447"/>
<dbReference type="RefSeq" id="WP_069959417.1">
    <property type="nucleotide sequence ID" value="NZ_MCGG01000078.1"/>
</dbReference>